<dbReference type="PROSITE" id="PS50111">
    <property type="entry name" value="CHEMOTAXIS_TRANSDUC_2"/>
    <property type="match status" value="1"/>
</dbReference>
<dbReference type="SMART" id="SM00283">
    <property type="entry name" value="MA"/>
    <property type="match status" value="1"/>
</dbReference>
<evidence type="ECO:0000256" key="2">
    <source>
        <dbReference type="PROSITE-ProRule" id="PRU00284"/>
    </source>
</evidence>
<feature type="domain" description="Methyl-accepting transducer" evidence="4">
    <location>
        <begin position="210"/>
        <end position="460"/>
    </location>
</feature>
<keyword evidence="1 2" id="KW-0807">Transducer</keyword>
<feature type="transmembrane region" description="Helical" evidence="3">
    <location>
        <begin position="18"/>
        <end position="37"/>
    </location>
</feature>
<keyword evidence="6" id="KW-1185">Reference proteome</keyword>
<accession>A0A3S0K459</accession>
<dbReference type="PANTHER" id="PTHR32089">
    <property type="entry name" value="METHYL-ACCEPTING CHEMOTAXIS PROTEIN MCPB"/>
    <property type="match status" value="1"/>
</dbReference>
<comment type="caution">
    <text evidence="5">The sequence shown here is derived from an EMBL/GenBank/DDBJ whole genome shotgun (WGS) entry which is preliminary data.</text>
</comment>
<dbReference type="PANTHER" id="PTHR32089:SF112">
    <property type="entry name" value="LYSOZYME-LIKE PROTEIN-RELATED"/>
    <property type="match status" value="1"/>
</dbReference>
<dbReference type="Gene3D" id="1.10.287.950">
    <property type="entry name" value="Methyl-accepting chemotaxis protein"/>
    <property type="match status" value="1"/>
</dbReference>
<proteinExistence type="predicted"/>
<organism evidence="5 6">
    <name type="scientific">Bacillus yapensis</name>
    <dbReference type="NCBI Taxonomy" id="2492960"/>
    <lineage>
        <taxon>Bacteria</taxon>
        <taxon>Bacillati</taxon>
        <taxon>Bacillota</taxon>
        <taxon>Bacilli</taxon>
        <taxon>Bacillales</taxon>
        <taxon>Bacillaceae</taxon>
        <taxon>Bacillus</taxon>
    </lineage>
</organism>
<dbReference type="OrthoDB" id="242546at2"/>
<dbReference type="GO" id="GO:0007165">
    <property type="term" value="P:signal transduction"/>
    <property type="evidence" value="ECO:0007669"/>
    <property type="project" value="UniProtKB-KW"/>
</dbReference>
<dbReference type="AlphaFoldDB" id="A0A3S0K459"/>
<protein>
    <submittedName>
        <fullName evidence="5">Chemotaxis protein</fullName>
    </submittedName>
</protein>
<reference evidence="5 6" key="1">
    <citation type="submission" date="2018-12" db="EMBL/GenBank/DDBJ databases">
        <title>Bacillus yapensis draft genome sequence.</title>
        <authorList>
            <person name="Yu L."/>
            <person name="Xu X."/>
            <person name="Tang X."/>
        </authorList>
    </citation>
    <scope>NUCLEOTIDE SEQUENCE [LARGE SCALE GENOMIC DNA]</scope>
    <source>
        <strain evidence="5 6">XXST-01</strain>
    </source>
</reference>
<dbReference type="Proteomes" id="UP000271374">
    <property type="component" value="Unassembled WGS sequence"/>
</dbReference>
<gene>
    <name evidence="5" type="ORF">EKG37_04900</name>
</gene>
<sequence length="492" mass="54305">MKTIAEIKQEDMTRKNSLVVKATFVCVILATVVDIVMKKDLALILSIIIGGGLGVALIAFLHYTRKLISFIPYLAVVLVTIVMYVIMANSVSPAAFVLLYFILATAAIYMDKKVLWTGSIFGFIANTMFIWQNNSTLPLEAKNYATVYLLYLLVSILLGFQLSISKKLSENIVAAQQQTEELLLNDRKIRMTVKENTVSLSDLIHFVRNKSHENYEASQEMNDSIGEIAAGIQTQSDSIVGITKALENSNQLIRDTDSLVNKLHQDAIAAEKVTNNGELLITKLKEELSVSFTDMEKMNLQMTSLSNLVKETSSFTKVIQEIAEQTNLLALNASIEAARAGDSGKGFAVVAEEVRKLADVTRKTASQISDNLANVISRTYGTMDTVSITGKKITDNLRLAVDSQDAFSKVQLTFQQLKDDISKYETLTKNILHSSRSIEQSVNDFSSIIEQASAVLQELSSTVGLQTSQHEVLLQSATEAHQSIENLMNIQK</sequence>
<evidence type="ECO:0000259" key="4">
    <source>
        <dbReference type="PROSITE" id="PS50111"/>
    </source>
</evidence>
<dbReference type="SUPFAM" id="SSF58104">
    <property type="entry name" value="Methyl-accepting chemotaxis protein (MCP) signaling domain"/>
    <property type="match status" value="1"/>
</dbReference>
<evidence type="ECO:0000256" key="3">
    <source>
        <dbReference type="SAM" id="Phobius"/>
    </source>
</evidence>
<keyword evidence="3" id="KW-0812">Transmembrane</keyword>
<name>A0A3S0K459_9BACI</name>
<keyword evidence="3" id="KW-0472">Membrane</keyword>
<keyword evidence="3" id="KW-1133">Transmembrane helix</keyword>
<dbReference type="Pfam" id="PF00015">
    <property type="entry name" value="MCPsignal"/>
    <property type="match status" value="1"/>
</dbReference>
<evidence type="ECO:0000256" key="1">
    <source>
        <dbReference type="ARBA" id="ARBA00023224"/>
    </source>
</evidence>
<feature type="transmembrane region" description="Helical" evidence="3">
    <location>
        <begin position="114"/>
        <end position="132"/>
    </location>
</feature>
<dbReference type="EMBL" id="RXNT01000003">
    <property type="protein sequence ID" value="RTR35222.1"/>
    <property type="molecule type" value="Genomic_DNA"/>
</dbReference>
<feature type="transmembrane region" description="Helical" evidence="3">
    <location>
        <begin position="43"/>
        <end position="63"/>
    </location>
</feature>
<dbReference type="InterPro" id="IPR004089">
    <property type="entry name" value="MCPsignal_dom"/>
</dbReference>
<dbReference type="GO" id="GO:0016020">
    <property type="term" value="C:membrane"/>
    <property type="evidence" value="ECO:0007669"/>
    <property type="project" value="InterPro"/>
</dbReference>
<evidence type="ECO:0000313" key="6">
    <source>
        <dbReference type="Proteomes" id="UP000271374"/>
    </source>
</evidence>
<feature type="transmembrane region" description="Helical" evidence="3">
    <location>
        <begin position="70"/>
        <end position="87"/>
    </location>
</feature>
<evidence type="ECO:0000313" key="5">
    <source>
        <dbReference type="EMBL" id="RTR35222.1"/>
    </source>
</evidence>
<feature type="transmembrane region" description="Helical" evidence="3">
    <location>
        <begin position="144"/>
        <end position="164"/>
    </location>
</feature>